<dbReference type="EMBL" id="JAQLYE010000021">
    <property type="protein sequence ID" value="MDB8018665.1"/>
    <property type="molecule type" value="Genomic_DNA"/>
</dbReference>
<evidence type="ECO:0000313" key="32">
    <source>
        <dbReference type="EMBL" id="RHL77173.1"/>
    </source>
</evidence>
<evidence type="ECO:0000313" key="34">
    <source>
        <dbReference type="EMBL" id="TYL57967.1"/>
    </source>
</evidence>
<reference evidence="55 56" key="5">
    <citation type="journal article" date="2019" name="Nat. Med.">
        <title>A library of human gut bacterial isolates paired with longitudinal multiomics data enables mechanistic microbiome research.</title>
        <authorList>
            <person name="Poyet M."/>
            <person name="Groussin M."/>
            <person name="Gibbons S.M."/>
            <person name="Avila-Pacheco J."/>
            <person name="Jiang X."/>
            <person name="Kearney S.M."/>
            <person name="Perrotta A.R."/>
            <person name="Berdy B."/>
            <person name="Zhao S."/>
            <person name="Lieberman T.D."/>
            <person name="Swanson P.K."/>
            <person name="Smith M."/>
            <person name="Roesemann S."/>
            <person name="Alexander J.E."/>
            <person name="Rich S.A."/>
            <person name="Livny J."/>
            <person name="Vlamakis H."/>
            <person name="Clish C."/>
            <person name="Bullock K."/>
            <person name="Deik A."/>
            <person name="Scott J."/>
            <person name="Pierce K.A."/>
            <person name="Xavier R.J."/>
            <person name="Alm E.J."/>
        </authorList>
    </citation>
    <scope>NUCLEOTIDE SEQUENCE [LARGE SCALE GENOMIC DNA]</scope>
    <source>
        <strain evidence="14 56">BIOML-A11</strain>
        <strain evidence="15 55">BIOML-A5</strain>
    </source>
</reference>
<evidence type="ECO:0000313" key="42">
    <source>
        <dbReference type="Proteomes" id="UP000266698"/>
    </source>
</evidence>
<dbReference type="EMBL" id="CYYW01000003">
    <property type="protein sequence ID" value="CUN62325.1"/>
    <property type="molecule type" value="Genomic_DNA"/>
</dbReference>
<dbReference type="OMA" id="ELTICTQ"/>
<evidence type="ECO:0000256" key="7">
    <source>
        <dbReference type="HAMAP-Rule" id="MF_01416"/>
    </source>
</evidence>
<dbReference type="Proteomes" id="UP001212823">
    <property type="component" value="Unassembled WGS sequence"/>
</dbReference>
<evidence type="ECO:0000313" key="9">
    <source>
        <dbReference type="EMBL" id="CUN62325.1"/>
    </source>
</evidence>
<dbReference type="SUPFAM" id="SSF47928">
    <property type="entry name" value="N-terminal domain of the delta subunit of the F1F0-ATP synthase"/>
    <property type="match status" value="1"/>
</dbReference>
<dbReference type="NCBIfam" id="TIGR01145">
    <property type="entry name" value="ATP_synt_delta"/>
    <property type="match status" value="1"/>
</dbReference>
<evidence type="ECO:0000313" key="30">
    <source>
        <dbReference type="EMBL" id="RHE32885.1"/>
    </source>
</evidence>
<evidence type="ECO:0000313" key="18">
    <source>
        <dbReference type="EMBL" id="PWE83766.1"/>
    </source>
</evidence>
<evidence type="ECO:0000313" key="48">
    <source>
        <dbReference type="Proteomes" id="UP000285865"/>
    </source>
</evidence>
<keyword evidence="5 7" id="KW-0472">Membrane</keyword>
<dbReference type="Proteomes" id="UP000260970">
    <property type="component" value="Unassembled WGS sequence"/>
</dbReference>
<evidence type="ECO:0000313" key="38">
    <source>
        <dbReference type="Proteomes" id="UP000245905"/>
    </source>
</evidence>
<dbReference type="Proteomes" id="UP000245905">
    <property type="component" value="Unassembled WGS sequence"/>
</dbReference>
<comment type="function">
    <text evidence="7">This protein is part of the stalk that links CF(0) to CF(1). It either transmits conformational changes from CF(0) to CF(1) or is implicated in proton conduction.</text>
</comment>
<dbReference type="EMBL" id="JRFS01000015">
    <property type="protein sequence ID" value="PWE83766.1"/>
    <property type="molecule type" value="Genomic_DNA"/>
</dbReference>
<evidence type="ECO:0000313" key="33">
    <source>
        <dbReference type="EMBL" id="TYL56991.1"/>
    </source>
</evidence>
<dbReference type="RefSeq" id="WP_012743656.1">
    <property type="nucleotide sequence ID" value="NZ_AP031452.1"/>
</dbReference>
<evidence type="ECO:0000313" key="54">
    <source>
        <dbReference type="Proteomes" id="UP000324327"/>
    </source>
</evidence>
<evidence type="ECO:0000313" key="11">
    <source>
        <dbReference type="EMBL" id="MCB6961144.1"/>
    </source>
</evidence>
<evidence type="ECO:0000313" key="56">
    <source>
        <dbReference type="Proteomes" id="UP000479563"/>
    </source>
</evidence>
<evidence type="ECO:0000313" key="50">
    <source>
        <dbReference type="Proteomes" id="UP000286220"/>
    </source>
</evidence>
<dbReference type="Proteomes" id="UP000049472">
    <property type="component" value="Unassembled WGS sequence"/>
</dbReference>
<evidence type="ECO:0000256" key="2">
    <source>
        <dbReference type="ARBA" id="ARBA00022448"/>
    </source>
</evidence>
<dbReference type="Proteomes" id="UP000285209">
    <property type="component" value="Unassembled WGS sequence"/>
</dbReference>
<dbReference type="EMBL" id="QSDV01000015">
    <property type="protein sequence ID" value="RGZ17769.1"/>
    <property type="molecule type" value="Genomic_DNA"/>
</dbReference>
<dbReference type="Proteomes" id="UP000286104">
    <property type="component" value="Unassembled WGS sequence"/>
</dbReference>
<dbReference type="EMBL" id="JAAIMP010000004">
    <property type="protein sequence ID" value="NSC76432.1"/>
    <property type="molecule type" value="Genomic_DNA"/>
</dbReference>
<dbReference type="EMBL" id="JAJCJQ010000013">
    <property type="protein sequence ID" value="MCB6961144.1"/>
    <property type="molecule type" value="Genomic_DNA"/>
</dbReference>
<dbReference type="Proteomes" id="UP000285865">
    <property type="component" value="Unassembled WGS sequence"/>
</dbReference>
<reference evidence="11" key="10">
    <citation type="submission" date="2021-10" db="EMBL/GenBank/DDBJ databases">
        <title>Collection of gut derived symbiotic bacterial strains cultured from healthy donors.</title>
        <authorList>
            <person name="Lin H."/>
            <person name="Littmann E."/>
            <person name="Kohout C."/>
            <person name="Pamer E.G."/>
        </authorList>
    </citation>
    <scope>NUCLEOTIDE SEQUENCE</scope>
    <source>
        <strain evidence="11">DFI.7.28A</strain>
    </source>
</reference>
<dbReference type="Proteomes" id="UP000286220">
    <property type="component" value="Unassembled WGS sequence"/>
</dbReference>
<dbReference type="EMBL" id="CVRQ01000023">
    <property type="protein sequence ID" value="CRL39666.1"/>
    <property type="molecule type" value="Genomic_DNA"/>
</dbReference>
<evidence type="ECO:0000313" key="16">
    <source>
        <dbReference type="EMBL" id="NSC26557.1"/>
    </source>
</evidence>
<evidence type="ECO:0000313" key="41">
    <source>
        <dbReference type="Proteomes" id="UP000260970"/>
    </source>
</evidence>
<evidence type="ECO:0000313" key="37">
    <source>
        <dbReference type="Proteomes" id="UP000095602"/>
    </source>
</evidence>
<evidence type="ECO:0000313" key="46">
    <source>
        <dbReference type="Proteomes" id="UP000285209"/>
    </source>
</evidence>
<dbReference type="Proteomes" id="UP000266698">
    <property type="component" value="Unassembled WGS sequence"/>
</dbReference>
<dbReference type="Proteomes" id="UP000095602">
    <property type="component" value="Unassembled WGS sequence"/>
</dbReference>
<dbReference type="Proteomes" id="UP001193670">
    <property type="component" value="Unassembled WGS sequence"/>
</dbReference>
<reference evidence="53 54" key="6">
    <citation type="submission" date="2019-08" db="EMBL/GenBank/DDBJ databases">
        <authorList>
            <person name="Duncan S."/>
            <person name="Walker A."/>
        </authorList>
    </citation>
    <scope>NUCLEOTIDE SEQUENCE [LARGE SCALE GENOMIC DNA]</scope>
    <source>
        <strain evidence="33 53">L2-21</strain>
        <strain evidence="34 54">T3WBe13</strain>
    </source>
</reference>
<evidence type="ECO:0000313" key="23">
    <source>
        <dbReference type="EMBL" id="RGW85894.1"/>
    </source>
</evidence>
<dbReference type="EMBL" id="QSAZ01000013">
    <property type="protein sequence ID" value="RGW85894.1"/>
    <property type="molecule type" value="Genomic_DNA"/>
</dbReference>
<dbReference type="EMBL" id="QSFZ01000002">
    <property type="protein sequence ID" value="RHA93931.1"/>
    <property type="molecule type" value="Genomic_DNA"/>
</dbReference>
<dbReference type="Proteomes" id="UP000283431">
    <property type="component" value="Unassembled WGS sequence"/>
</dbReference>
<dbReference type="GO" id="GO:0045259">
    <property type="term" value="C:proton-transporting ATP synthase complex"/>
    <property type="evidence" value="ECO:0007669"/>
    <property type="project" value="UniProtKB-KW"/>
</dbReference>
<reference evidence="53 54" key="7">
    <citation type="submission" date="2019-09" db="EMBL/GenBank/DDBJ databases">
        <title>Strain-level analysis of Eubacterium rectale using genomes from metagenomes.</title>
        <authorList>
            <person name="Karcher N."/>
            <person name="Segata N."/>
        </authorList>
    </citation>
    <scope>NUCLEOTIDE SEQUENCE [LARGE SCALE GENOMIC DNA]</scope>
    <source>
        <strain evidence="33 53">L2-21</strain>
        <strain evidence="34 54">T3WBe13</strain>
    </source>
</reference>
<name>A0A0M6WQD4_9FIRM</name>
<evidence type="ECO:0000313" key="55">
    <source>
        <dbReference type="Proteomes" id="UP000465607"/>
    </source>
</evidence>
<dbReference type="EMBL" id="WKQV01000003">
    <property type="protein sequence ID" value="MSD26370.1"/>
    <property type="molecule type" value="Genomic_DNA"/>
</dbReference>
<dbReference type="Proteomes" id="UP001193756">
    <property type="component" value="Unassembled WGS sequence"/>
</dbReference>
<dbReference type="Pfam" id="PF00213">
    <property type="entry name" value="OSCP"/>
    <property type="match status" value="1"/>
</dbReference>
<proteinExistence type="inferred from homology"/>
<reference evidence="18 38" key="1">
    <citation type="submission" date="2014-09" db="EMBL/GenBank/DDBJ databases">
        <title>Butyrate-producing bacteria isolated from human gut.</title>
        <authorList>
            <person name="Zhang Q."/>
            <person name="Zhao L."/>
        </authorList>
    </citation>
    <scope>NUCLEOTIDE SEQUENCE [LARGE SCALE GENOMIC DNA]</scope>
    <source>
        <strain evidence="18 38">R22</strain>
    </source>
</reference>
<keyword evidence="19" id="KW-0378">Hydrolase</keyword>
<evidence type="ECO:0000313" key="35">
    <source>
        <dbReference type="Proteomes" id="UP000049472"/>
    </source>
</evidence>
<dbReference type="EMBL" id="QSKC01000005">
    <property type="protein sequence ID" value="RHE32885.1"/>
    <property type="molecule type" value="Genomic_DNA"/>
</dbReference>
<dbReference type="Proteomes" id="UP001197741">
    <property type="component" value="Unassembled WGS sequence"/>
</dbReference>
<evidence type="ECO:0000313" key="14">
    <source>
        <dbReference type="EMBL" id="MSC60995.1"/>
    </source>
</evidence>
<keyword evidence="35" id="KW-1185">Reference proteome</keyword>
<dbReference type="EMBL" id="QRPB01000016">
    <property type="protein sequence ID" value="RHL77173.1"/>
    <property type="molecule type" value="Genomic_DNA"/>
</dbReference>
<reference evidence="35" key="2">
    <citation type="submission" date="2015-05" db="EMBL/GenBank/DDBJ databases">
        <authorList>
            <consortium name="Pathogen Informatics"/>
        </authorList>
    </citation>
    <scope>NUCLEOTIDE SEQUENCE [LARGE SCALE GENOMIC DNA]</scope>
    <source>
        <strain evidence="9 36">2789STDY5608860</strain>
        <strain evidence="10 37">2789STDY5834884</strain>
        <strain evidence="35">T1-815</strain>
    </source>
</reference>
<keyword evidence="7" id="KW-1003">Cell membrane</keyword>
<dbReference type="Proteomes" id="UP000095384">
    <property type="component" value="Unassembled WGS sequence"/>
</dbReference>
<dbReference type="Proteomes" id="UP000285290">
    <property type="component" value="Unassembled WGS sequence"/>
</dbReference>
<dbReference type="Proteomes" id="UP000260642">
    <property type="component" value="Unassembled WGS sequence"/>
</dbReference>
<evidence type="ECO:0000313" key="31">
    <source>
        <dbReference type="EMBL" id="RHI20593.1"/>
    </source>
</evidence>
<dbReference type="EMBL" id="QSOB01000004">
    <property type="protein sequence ID" value="RGI69573.1"/>
    <property type="molecule type" value="Genomic_DNA"/>
</dbReference>
<sequence>MTQAAVNNAIVLYRLAVERRDVEEAQRVYFVTEKLAQTLANPLIPLTKKYDIIEKVYGFESEPKLITSFIKEMVKLGYAAEMNEIFEAYYRYWDEKNHIIRAELISAEAATDEEANDAKALLQSKYPEYEISLTQKVDETLLGGYVIKTLNTEYDRSYEGKLRELERKLTRR</sequence>
<dbReference type="EMBL" id="JAAILW010000005">
    <property type="protein sequence ID" value="NSC26557.1"/>
    <property type="molecule type" value="Genomic_DNA"/>
</dbReference>
<dbReference type="Proteomes" id="UP000283683">
    <property type="component" value="Unassembled WGS sequence"/>
</dbReference>
<evidence type="ECO:0000313" key="25">
    <source>
        <dbReference type="EMBL" id="RGZ75226.1"/>
    </source>
</evidence>
<evidence type="ECO:0000256" key="3">
    <source>
        <dbReference type="ARBA" id="ARBA00022781"/>
    </source>
</evidence>
<keyword evidence="6 7" id="KW-0066">ATP synthesis</keyword>
<keyword evidence="2 7" id="KW-0813">Transport</keyword>
<evidence type="ECO:0000313" key="49">
    <source>
        <dbReference type="Proteomes" id="UP000286104"/>
    </source>
</evidence>
<evidence type="ECO:0000313" key="51">
    <source>
        <dbReference type="Proteomes" id="UP000286341"/>
    </source>
</evidence>
<dbReference type="EMBL" id="QSFB01000002">
    <property type="protein sequence ID" value="RHA16249.1"/>
    <property type="molecule type" value="Genomic_DNA"/>
</dbReference>
<dbReference type="Proteomes" id="UP000465607">
    <property type="component" value="Unassembled WGS sequence"/>
</dbReference>
<evidence type="ECO:0000313" key="28">
    <source>
        <dbReference type="EMBL" id="RHC39090.1"/>
    </source>
</evidence>
<evidence type="ECO:0000313" key="20">
    <source>
        <dbReference type="EMBL" id="RGM47975.1"/>
    </source>
</evidence>
<evidence type="ECO:0000313" key="13">
    <source>
        <dbReference type="EMBL" id="MDB8018665.1"/>
    </source>
</evidence>
<reference evidence="39 40" key="4">
    <citation type="submission" date="2018-08" db="EMBL/GenBank/DDBJ databases">
        <title>A genome reference for cultivated species of the human gut microbiota.</title>
        <authorList>
            <person name="Zou Y."/>
            <person name="Xue W."/>
            <person name="Luo G."/>
        </authorList>
    </citation>
    <scope>NUCLEOTIDE SEQUENCE [LARGE SCALE GENOMIC DNA]</scope>
    <source>
        <strain evidence="23 44">AF06-19</strain>
        <strain evidence="22 52">AF12-8</strain>
        <strain evidence="32 42">AF36-2BH</strain>
        <strain evidence="31 48">AM16-11</strain>
        <strain evidence="30 47">AM29-10</strain>
        <strain evidence="29 45">AM30-13AC</strain>
        <strain evidence="28 49">AM36-3AA</strain>
        <strain evidence="27 50">AM42-17AT</strain>
        <strain evidence="26 51">AM44-1AT</strain>
        <strain evidence="25 43">AM48-7</strain>
        <strain evidence="24 46">AM54-25XD</strain>
        <strain evidence="21 41">OM05-6AA</strain>
        <strain evidence="20 40">OM08-12AT</strain>
        <strain evidence="19 39">TM10-3</strain>
    </source>
</reference>
<reference evidence="16" key="9">
    <citation type="submission" date="2020-02" db="EMBL/GenBank/DDBJ databases">
        <authorList>
            <person name="Littmann E."/>
            <person name="Sorbara M."/>
        </authorList>
    </citation>
    <scope>NUCLEOTIDE SEQUENCE</scope>
    <source>
        <strain evidence="17">MSK.16.45</strain>
        <strain evidence="16">MSK.17.79</strain>
    </source>
</reference>
<dbReference type="EMBL" id="QSAE01000036">
    <property type="protein sequence ID" value="RGW39059.1"/>
    <property type="molecule type" value="Genomic_DNA"/>
</dbReference>
<dbReference type="EMBL" id="QSEN01000011">
    <property type="protein sequence ID" value="RGZ75226.1"/>
    <property type="molecule type" value="Genomic_DNA"/>
</dbReference>
<evidence type="ECO:0000313" key="12">
    <source>
        <dbReference type="EMBL" id="MCC2746232.1"/>
    </source>
</evidence>
<evidence type="ECO:0000313" key="36">
    <source>
        <dbReference type="Proteomes" id="UP000095384"/>
    </source>
</evidence>
<dbReference type="Proteomes" id="UP000286341">
    <property type="component" value="Unassembled WGS sequence"/>
</dbReference>
<dbReference type="EMBL" id="JAJFBX010000004">
    <property type="protein sequence ID" value="MCC2746232.1"/>
    <property type="molecule type" value="Genomic_DNA"/>
</dbReference>
<reference evidence="13" key="12">
    <citation type="submission" date="2023-01" db="EMBL/GenBank/DDBJ databases">
        <title>Human gut microbiome strain richness.</title>
        <authorList>
            <person name="Chen-Liaw A."/>
        </authorList>
    </citation>
    <scope>NUCLEOTIDE SEQUENCE</scope>
    <source>
        <strain evidence="13">1001283st1_D2_1001283B150209_150212</strain>
    </source>
</reference>
<reference evidence="8" key="3">
    <citation type="submission" date="2015-05" db="EMBL/GenBank/DDBJ databases">
        <authorList>
            <person name="Wang D.B."/>
            <person name="Wang M."/>
        </authorList>
    </citation>
    <scope>NUCLEOTIDE SEQUENCE [LARGE SCALE GENOMIC DNA]</scope>
    <source>
        <strain evidence="8">T1-815</strain>
    </source>
</reference>
<evidence type="ECO:0000313" key="8">
    <source>
        <dbReference type="EMBL" id="CRL39666.1"/>
    </source>
</evidence>
<evidence type="ECO:0000313" key="44">
    <source>
        <dbReference type="Proteomes" id="UP000283683"/>
    </source>
</evidence>
<dbReference type="Proteomes" id="UP000284835">
    <property type="component" value="Unassembled WGS sequence"/>
</dbReference>
<evidence type="ECO:0000313" key="27">
    <source>
        <dbReference type="EMBL" id="RHA93931.1"/>
    </source>
</evidence>
<evidence type="ECO:0000313" key="40">
    <source>
        <dbReference type="Proteomes" id="UP000260717"/>
    </source>
</evidence>
<dbReference type="AlphaFoldDB" id="A0A0M6WQD4"/>
<dbReference type="EMBL" id="WKQP01000022">
    <property type="protein sequence ID" value="MSC60995.1"/>
    <property type="molecule type" value="Genomic_DNA"/>
</dbReference>
<evidence type="ECO:0000313" key="29">
    <source>
        <dbReference type="EMBL" id="RHD97958.1"/>
    </source>
</evidence>
<dbReference type="Proteomes" id="UP000286581">
    <property type="component" value="Unassembled WGS sequence"/>
</dbReference>
<evidence type="ECO:0000313" key="17">
    <source>
        <dbReference type="EMBL" id="NSC76432.1"/>
    </source>
</evidence>
<protein>
    <recommendedName>
        <fullName evidence="7">ATP synthase subunit delta</fullName>
    </recommendedName>
    <alternativeName>
        <fullName evidence="7">ATP synthase F(1) sector subunit delta</fullName>
    </alternativeName>
    <alternativeName>
        <fullName evidence="7">F-type ATPase subunit delta</fullName>
        <shortName evidence="7">F-ATPase subunit delta</shortName>
    </alternativeName>
</protein>
<dbReference type="EMBL" id="QSUG01000012">
    <property type="protein sequence ID" value="RGN21703.1"/>
    <property type="molecule type" value="Genomic_DNA"/>
</dbReference>
<evidence type="ECO:0000313" key="39">
    <source>
        <dbReference type="Proteomes" id="UP000260642"/>
    </source>
</evidence>
<evidence type="ECO:0000313" key="26">
    <source>
        <dbReference type="EMBL" id="RHA16249.1"/>
    </source>
</evidence>
<keyword evidence="3 7" id="KW-0375">Hydrogen ion transport</keyword>
<dbReference type="GeneID" id="86989604"/>
<organism evidence="8 35">
    <name type="scientific">Agathobacter rectalis</name>
    <dbReference type="NCBI Taxonomy" id="39491"/>
    <lineage>
        <taxon>Bacteria</taxon>
        <taxon>Bacillati</taxon>
        <taxon>Bacillota</taxon>
        <taxon>Clostridia</taxon>
        <taxon>Lachnospirales</taxon>
        <taxon>Lachnospiraceae</taxon>
        <taxon>Agathobacter</taxon>
    </lineage>
</organism>
<evidence type="ECO:0000313" key="19">
    <source>
        <dbReference type="EMBL" id="RGI69573.1"/>
    </source>
</evidence>
<evidence type="ECO:0000313" key="47">
    <source>
        <dbReference type="Proteomes" id="UP000285290"/>
    </source>
</evidence>
<reference evidence="16" key="8">
    <citation type="journal article" date="2020" name="Cell Host Microbe">
        <title>Functional and Genomic Variation between Human-Derived Isolates of Lachnospiraceae Reveals Inter- and Intra-Species Diversity.</title>
        <authorList>
            <person name="Sorbara M.T."/>
            <person name="Littmann E.R."/>
            <person name="Fontana E."/>
            <person name="Moody T.U."/>
            <person name="Kohout C.E."/>
            <person name="Gjonbalaj M."/>
            <person name="Eaton V."/>
            <person name="Seok R."/>
            <person name="Leiner I.M."/>
            <person name="Pamer E.G."/>
        </authorList>
    </citation>
    <scope>NUCLEOTIDE SEQUENCE</scope>
    <source>
        <strain evidence="17">MSK.16.45</strain>
        <strain evidence="16">MSK.17.79</strain>
    </source>
</reference>
<dbReference type="PRINTS" id="PR00125">
    <property type="entry name" value="ATPASEDELTA"/>
</dbReference>
<evidence type="ECO:0000313" key="24">
    <source>
        <dbReference type="EMBL" id="RGZ17769.1"/>
    </source>
</evidence>
<evidence type="ECO:0000256" key="4">
    <source>
        <dbReference type="ARBA" id="ARBA00023065"/>
    </source>
</evidence>
<dbReference type="EMBL" id="CZAJ01000024">
    <property type="protein sequence ID" value="CUP23723.1"/>
    <property type="molecule type" value="Genomic_DNA"/>
</dbReference>
<dbReference type="Proteomes" id="UP000324325">
    <property type="component" value="Unassembled WGS sequence"/>
</dbReference>
<dbReference type="InterPro" id="IPR026015">
    <property type="entry name" value="ATP_synth_OSCP/delta_N_sf"/>
</dbReference>
<dbReference type="GO" id="GO:0005886">
    <property type="term" value="C:plasma membrane"/>
    <property type="evidence" value="ECO:0007669"/>
    <property type="project" value="UniProtKB-SubCell"/>
</dbReference>
<comment type="similarity">
    <text evidence="7">Belongs to the ATPase delta chain family.</text>
</comment>
<dbReference type="Proteomes" id="UP000324327">
    <property type="component" value="Unassembled WGS sequence"/>
</dbReference>
<dbReference type="Proteomes" id="UP001197847">
    <property type="component" value="Unassembled WGS sequence"/>
</dbReference>
<dbReference type="Proteomes" id="UP000479563">
    <property type="component" value="Unassembled WGS sequence"/>
</dbReference>
<dbReference type="Proteomes" id="UP000260717">
    <property type="component" value="Unassembled WGS sequence"/>
</dbReference>
<evidence type="ECO:0000256" key="6">
    <source>
        <dbReference type="ARBA" id="ARBA00023310"/>
    </source>
</evidence>
<evidence type="ECO:0000256" key="5">
    <source>
        <dbReference type="ARBA" id="ARBA00023136"/>
    </source>
</evidence>
<dbReference type="EMBL" id="QSHU01000010">
    <property type="protein sequence ID" value="RHC39090.1"/>
    <property type="molecule type" value="Genomic_DNA"/>
</dbReference>
<evidence type="ECO:0000313" key="53">
    <source>
        <dbReference type="Proteomes" id="UP000324325"/>
    </source>
</evidence>
<evidence type="ECO:0000256" key="1">
    <source>
        <dbReference type="ARBA" id="ARBA00004370"/>
    </source>
</evidence>
<evidence type="ECO:0000313" key="43">
    <source>
        <dbReference type="Proteomes" id="UP000283431"/>
    </source>
</evidence>
<comment type="function">
    <text evidence="7">F(1)F(0) ATP synthase produces ATP from ADP in the presence of a proton or sodium gradient. F-type ATPases consist of two structural domains, F(1) containing the extramembraneous catalytic core and F(0) containing the membrane proton channel, linked together by a central stalk and a peripheral stalk. During catalysis, ATP synthesis in the catalytic domain of F(1) is coupled via a rotary mechanism of the central stalk subunits to proton translocation.</text>
</comment>
<keyword evidence="4 7" id="KW-0406">Ion transport</keyword>
<reference evidence="12" key="11">
    <citation type="submission" date="2021-10" db="EMBL/GenBank/DDBJ databases">
        <title>Collection of gut derived symbiotic bacterial strains cultured from healthy donors.</title>
        <authorList>
            <person name="Lin H."/>
            <person name="Littmann E."/>
            <person name="Claire K."/>
            <person name="Pamer E."/>
        </authorList>
    </citation>
    <scope>NUCLEOTIDE SEQUENCE</scope>
    <source>
        <strain evidence="12">MSK.22.92</strain>
    </source>
</reference>
<dbReference type="EMBL" id="VSTF01000014">
    <property type="protein sequence ID" value="TYL57967.1"/>
    <property type="molecule type" value="Genomic_DNA"/>
</dbReference>
<dbReference type="GO" id="GO:0046933">
    <property type="term" value="F:proton-transporting ATP synthase activity, rotational mechanism"/>
    <property type="evidence" value="ECO:0007669"/>
    <property type="project" value="UniProtKB-UniRule"/>
</dbReference>
<evidence type="ECO:0000313" key="15">
    <source>
        <dbReference type="EMBL" id="MSD26370.1"/>
    </source>
</evidence>
<dbReference type="InterPro" id="IPR000711">
    <property type="entry name" value="ATPase_OSCP/dsu"/>
</dbReference>
<dbReference type="HAMAP" id="MF_01416">
    <property type="entry name" value="ATP_synth_delta_bact"/>
    <property type="match status" value="1"/>
</dbReference>
<dbReference type="EMBL" id="QSJS01000001">
    <property type="protein sequence ID" value="RHD97958.1"/>
    <property type="molecule type" value="Genomic_DNA"/>
</dbReference>
<evidence type="ECO:0000313" key="52">
    <source>
        <dbReference type="Proteomes" id="UP000286581"/>
    </source>
</evidence>
<evidence type="ECO:0000313" key="45">
    <source>
        <dbReference type="Proteomes" id="UP000284835"/>
    </source>
</evidence>
<evidence type="ECO:0000313" key="22">
    <source>
        <dbReference type="EMBL" id="RGW39059.1"/>
    </source>
</evidence>
<dbReference type="GO" id="GO:0016787">
    <property type="term" value="F:hydrolase activity"/>
    <property type="evidence" value="ECO:0007669"/>
    <property type="project" value="UniProtKB-KW"/>
</dbReference>
<dbReference type="EMBL" id="QSTI01000015">
    <property type="protein sequence ID" value="RGM47975.1"/>
    <property type="molecule type" value="Genomic_DNA"/>
</dbReference>
<dbReference type="EMBL" id="VSTG01000014">
    <property type="protein sequence ID" value="TYL56991.1"/>
    <property type="molecule type" value="Genomic_DNA"/>
</dbReference>
<evidence type="ECO:0000313" key="10">
    <source>
        <dbReference type="EMBL" id="CUP23723.1"/>
    </source>
</evidence>
<evidence type="ECO:0000313" key="21">
    <source>
        <dbReference type="EMBL" id="RGN21703.1"/>
    </source>
</evidence>
<dbReference type="EMBL" id="QRKN01000009">
    <property type="protein sequence ID" value="RHI20593.1"/>
    <property type="molecule type" value="Genomic_DNA"/>
</dbReference>
<comment type="subcellular location">
    <subcellularLocation>
        <location evidence="7">Cell membrane</location>
        <topology evidence="7">Peripheral membrane protein</topology>
    </subcellularLocation>
    <subcellularLocation>
        <location evidence="1">Membrane</location>
    </subcellularLocation>
</comment>
<accession>A0A0M6WQD4</accession>
<keyword evidence="7" id="KW-0139">CF(1)</keyword>
<dbReference type="PANTHER" id="PTHR11910">
    <property type="entry name" value="ATP SYNTHASE DELTA CHAIN"/>
    <property type="match status" value="1"/>
</dbReference>
<gene>
    <name evidence="10" type="primary">atpH_2</name>
    <name evidence="7 11" type="synonym">atpH</name>
    <name evidence="9" type="synonym">atpH_1</name>
    <name evidence="32" type="ORF">DW001_12195</name>
    <name evidence="31" type="ORF">DW172_11100</name>
    <name evidence="30" type="ORF">DW753_05375</name>
    <name evidence="29" type="ORF">DW775_00235</name>
    <name evidence="28" type="ORF">DW848_08765</name>
    <name evidence="27" type="ORF">DW912_02615</name>
    <name evidence="26" type="ORF">DW948_02710</name>
    <name evidence="25" type="ORF">DW975_07820</name>
    <name evidence="23" type="ORF">DWV45_12195</name>
    <name evidence="22" type="ORF">DWV78_11095</name>
    <name evidence="24" type="ORF">DXA03_09485</name>
    <name evidence="21" type="ORF">DXB72_11565</name>
    <name evidence="20" type="ORF">DXC13_10080</name>
    <name evidence="19" type="ORF">DXD95_03560</name>
    <name evidence="9" type="ORF">ERS852417_00678</name>
    <name evidence="10" type="ORF">ERS852497_02298</name>
    <name evidence="34" type="ORF">FYL31_11485</name>
    <name evidence="33" type="ORF">FYL37_10795</name>
    <name evidence="17" type="ORF">G4312_03865</name>
    <name evidence="16" type="ORF">G4319_04210</name>
    <name evidence="14" type="ORF">GKE07_12460</name>
    <name evidence="15" type="ORF">GKE44_04105</name>
    <name evidence="18" type="ORF">LD38_08220</name>
    <name evidence="11" type="ORF">LIZ82_09630</name>
    <name evidence="12" type="ORF">LK487_04145</name>
    <name evidence="13" type="ORF">PNE45_11580</name>
    <name evidence="8" type="ORF">T1815_21281</name>
</gene>